<proteinExistence type="predicted"/>
<organism evidence="1 2">
    <name type="scientific">Candidatus Dojkabacteria bacterium</name>
    <dbReference type="NCBI Taxonomy" id="2099670"/>
    <lineage>
        <taxon>Bacteria</taxon>
        <taxon>Candidatus Dojkabacteria</taxon>
    </lineage>
</organism>
<reference evidence="1 2" key="1">
    <citation type="journal article" date="2020" name="Biotechnol. Biofuels">
        <title>New insights from the biogas microbiome by comprehensive genome-resolved metagenomics of nearly 1600 species originating from multiple anaerobic digesters.</title>
        <authorList>
            <person name="Campanaro S."/>
            <person name="Treu L."/>
            <person name="Rodriguez-R L.M."/>
            <person name="Kovalovszki A."/>
            <person name="Ziels R.M."/>
            <person name="Maus I."/>
            <person name="Zhu X."/>
            <person name="Kougias P.G."/>
            <person name="Basile A."/>
            <person name="Luo G."/>
            <person name="Schluter A."/>
            <person name="Konstantinidis K.T."/>
            <person name="Angelidaki I."/>
        </authorList>
    </citation>
    <scope>NUCLEOTIDE SEQUENCE [LARGE SCALE GENOMIC DNA]</scope>
    <source>
        <strain evidence="1">AS06rmzACSIP_65</strain>
    </source>
</reference>
<accession>A0A847CZJ9</accession>
<name>A0A847CZJ9_9BACT</name>
<comment type="caution">
    <text evidence="1">The sequence shown here is derived from an EMBL/GenBank/DDBJ whole genome shotgun (WGS) entry which is preliminary data.</text>
</comment>
<sequence length="111" mass="13265">MGTEKIFQENNLQLIEDYDEVLEGRELILFEDYQLMRKQLKRKEVLAAYFVFQSEEDDLAIAINSPEQFDTVVAVVNKDKETMERYMQDSKYRSDIVFREVSFFAIDYLLN</sequence>
<dbReference type="Proteomes" id="UP000545876">
    <property type="component" value="Unassembled WGS sequence"/>
</dbReference>
<protein>
    <submittedName>
        <fullName evidence="1">Uncharacterized protein</fullName>
    </submittedName>
</protein>
<evidence type="ECO:0000313" key="2">
    <source>
        <dbReference type="Proteomes" id="UP000545876"/>
    </source>
</evidence>
<evidence type="ECO:0000313" key="1">
    <source>
        <dbReference type="EMBL" id="NLD25032.1"/>
    </source>
</evidence>
<dbReference type="EMBL" id="JAAZBX010000001">
    <property type="protein sequence ID" value="NLD25032.1"/>
    <property type="molecule type" value="Genomic_DNA"/>
</dbReference>
<dbReference type="AlphaFoldDB" id="A0A847CZJ9"/>
<gene>
    <name evidence="1" type="ORF">GX656_00065</name>
</gene>